<evidence type="ECO:0000313" key="2">
    <source>
        <dbReference type="EMBL" id="RXN09307.1"/>
    </source>
</evidence>
<comment type="caution">
    <text evidence="2">The sequence shown here is derived from an EMBL/GenBank/DDBJ whole genome shotgun (WGS) entry which is preliminary data.</text>
</comment>
<reference evidence="2" key="1">
    <citation type="submission" date="2018-03" db="EMBL/GenBank/DDBJ databases">
        <title>Draft genome sequence of Rohu Carp (Labeo rohita).</title>
        <authorList>
            <person name="Das P."/>
            <person name="Kushwaha B."/>
            <person name="Joshi C.G."/>
            <person name="Kumar D."/>
            <person name="Nagpure N.S."/>
            <person name="Sahoo L."/>
            <person name="Das S.P."/>
            <person name="Bit A."/>
            <person name="Patnaik S."/>
            <person name="Meher P.K."/>
            <person name="Jayasankar P."/>
            <person name="Koringa P.G."/>
            <person name="Patel N.V."/>
            <person name="Hinsu A.T."/>
            <person name="Kumar R."/>
            <person name="Pandey M."/>
            <person name="Agarwal S."/>
            <person name="Srivastava S."/>
            <person name="Singh M."/>
            <person name="Iquebal M.A."/>
            <person name="Jaiswal S."/>
            <person name="Angadi U.B."/>
            <person name="Kumar N."/>
            <person name="Raza M."/>
            <person name="Shah T.M."/>
            <person name="Rai A."/>
            <person name="Jena J.K."/>
        </authorList>
    </citation>
    <scope>NUCLEOTIDE SEQUENCE [LARGE SCALE GENOMIC DNA]</scope>
    <source>
        <strain evidence="2">DASCIFA01</strain>
        <tissue evidence="2">Testis</tissue>
    </source>
</reference>
<accession>A0A498LVA0</accession>
<evidence type="ECO:0000313" key="3">
    <source>
        <dbReference type="Proteomes" id="UP000290572"/>
    </source>
</evidence>
<organism evidence="2 3">
    <name type="scientific">Labeo rohita</name>
    <name type="common">Indian major carp</name>
    <name type="synonym">Cyprinus rohita</name>
    <dbReference type="NCBI Taxonomy" id="84645"/>
    <lineage>
        <taxon>Eukaryota</taxon>
        <taxon>Metazoa</taxon>
        <taxon>Chordata</taxon>
        <taxon>Craniata</taxon>
        <taxon>Vertebrata</taxon>
        <taxon>Euteleostomi</taxon>
        <taxon>Actinopterygii</taxon>
        <taxon>Neopterygii</taxon>
        <taxon>Teleostei</taxon>
        <taxon>Ostariophysi</taxon>
        <taxon>Cypriniformes</taxon>
        <taxon>Cyprinidae</taxon>
        <taxon>Labeoninae</taxon>
        <taxon>Labeonini</taxon>
        <taxon>Labeo</taxon>
    </lineage>
</organism>
<name>A0A498LVA0_LABRO</name>
<dbReference type="Proteomes" id="UP000290572">
    <property type="component" value="Unassembled WGS sequence"/>
</dbReference>
<feature type="region of interest" description="Disordered" evidence="1">
    <location>
        <begin position="27"/>
        <end position="48"/>
    </location>
</feature>
<dbReference type="AlphaFoldDB" id="A0A498LVA0"/>
<evidence type="ECO:0000256" key="1">
    <source>
        <dbReference type="SAM" id="MobiDB-lite"/>
    </source>
</evidence>
<dbReference type="EMBL" id="QBIY01013287">
    <property type="protein sequence ID" value="RXN09307.1"/>
    <property type="molecule type" value="Genomic_DNA"/>
</dbReference>
<protein>
    <submittedName>
        <fullName evidence="2">Uncharacterized protein</fullName>
    </submittedName>
</protein>
<sequence length="119" mass="12691">MENWGSIRRQGDLALCCRQMARPKVFGAARGHRRSSASTSARAKGNALAGIKPQSTAWKAAILTTIPPMQAVDADFRGQKRSLKAHESPIGAKGAEAIFVCAHPGFGSRRARESAAFPC</sequence>
<gene>
    <name evidence="2" type="ORF">ROHU_011128</name>
</gene>
<proteinExistence type="predicted"/>
<keyword evidence="3" id="KW-1185">Reference proteome</keyword>